<evidence type="ECO:0000256" key="4">
    <source>
        <dbReference type="ARBA" id="ARBA00022729"/>
    </source>
</evidence>
<evidence type="ECO:0000256" key="7">
    <source>
        <dbReference type="ARBA" id="ARBA00023319"/>
    </source>
</evidence>
<evidence type="ECO:0000256" key="6">
    <source>
        <dbReference type="ARBA" id="ARBA00023186"/>
    </source>
</evidence>
<dbReference type="RefSeq" id="WP_122301305.1">
    <property type="nucleotide sequence ID" value="NZ_RBUA01001337.1"/>
</dbReference>
<evidence type="ECO:0000256" key="1">
    <source>
        <dbReference type="ARBA" id="ARBA00004418"/>
    </source>
</evidence>
<dbReference type="Gene3D" id="2.60.40.10">
    <property type="entry name" value="Immunoglobulins"/>
    <property type="match status" value="2"/>
</dbReference>
<evidence type="ECO:0000256" key="2">
    <source>
        <dbReference type="ARBA" id="ARBA00007399"/>
    </source>
</evidence>
<keyword evidence="6 8" id="KW-0143">Chaperone</keyword>
<proteinExistence type="inferred from homology"/>
<evidence type="ECO:0000313" key="12">
    <source>
        <dbReference type="EMBL" id="RMU45082.1"/>
    </source>
</evidence>
<feature type="domain" description="Pili assembly chaperone C-terminal" evidence="11">
    <location>
        <begin position="174"/>
        <end position="238"/>
    </location>
</feature>
<dbReference type="Pfam" id="PF00345">
    <property type="entry name" value="PapD_N"/>
    <property type="match status" value="1"/>
</dbReference>
<dbReference type="InterPro" id="IPR016147">
    <property type="entry name" value="Pili_assmbl_chaperone_N"/>
</dbReference>
<comment type="similarity">
    <text evidence="2 8">Belongs to the periplasmic pilus chaperone family.</text>
</comment>
<dbReference type="SUPFAM" id="SSF49584">
    <property type="entry name" value="Periplasmic chaperone C-domain"/>
    <property type="match status" value="1"/>
</dbReference>
<dbReference type="PANTHER" id="PTHR30251">
    <property type="entry name" value="PILUS ASSEMBLY CHAPERONE"/>
    <property type="match status" value="1"/>
</dbReference>
<name>A0A3M5UHA5_PSESX</name>
<keyword evidence="3" id="KW-1029">Fimbrium biogenesis</keyword>
<dbReference type="InterPro" id="IPR008962">
    <property type="entry name" value="PapD-like_sf"/>
</dbReference>
<gene>
    <name evidence="12" type="ORF">ALP29_04468</name>
</gene>
<dbReference type="EMBL" id="RBUA01001337">
    <property type="protein sequence ID" value="RMU45082.1"/>
    <property type="molecule type" value="Genomic_DNA"/>
</dbReference>
<keyword evidence="7" id="KW-0393">Immunoglobulin domain</keyword>
<dbReference type="Pfam" id="PF02753">
    <property type="entry name" value="PapD_C"/>
    <property type="match status" value="1"/>
</dbReference>
<feature type="domain" description="Pili assembly chaperone N-terminal" evidence="10">
    <location>
        <begin position="26"/>
        <end position="147"/>
    </location>
</feature>
<dbReference type="PRINTS" id="PR00969">
    <property type="entry name" value="CHAPERONPILI"/>
</dbReference>
<dbReference type="InterPro" id="IPR036316">
    <property type="entry name" value="Pili_assmbl_chap_C_dom_sf"/>
</dbReference>
<dbReference type="InterPro" id="IPR013783">
    <property type="entry name" value="Ig-like_fold"/>
</dbReference>
<dbReference type="FunFam" id="2.60.40.10:FF:000458">
    <property type="entry name" value="Molecular chaperone FimC"/>
    <property type="match status" value="1"/>
</dbReference>
<evidence type="ECO:0000256" key="5">
    <source>
        <dbReference type="ARBA" id="ARBA00022764"/>
    </source>
</evidence>
<dbReference type="GO" id="GO:0030288">
    <property type="term" value="C:outer membrane-bounded periplasmic space"/>
    <property type="evidence" value="ECO:0007669"/>
    <property type="project" value="InterPro"/>
</dbReference>
<dbReference type="GO" id="GO:0071555">
    <property type="term" value="P:cell wall organization"/>
    <property type="evidence" value="ECO:0007669"/>
    <property type="project" value="InterPro"/>
</dbReference>
<evidence type="ECO:0008006" key="14">
    <source>
        <dbReference type="Google" id="ProtNLM"/>
    </source>
</evidence>
<evidence type="ECO:0000256" key="8">
    <source>
        <dbReference type="RuleBase" id="RU003918"/>
    </source>
</evidence>
<feature type="chain" id="PRO_5018026234" description="Chaperone protein EcpD" evidence="9">
    <location>
        <begin position="25"/>
        <end position="246"/>
    </location>
</feature>
<dbReference type="AlphaFoldDB" id="A0A3M5UHA5"/>
<dbReference type="PANTHER" id="PTHR30251:SF2">
    <property type="entry name" value="FIMBRIAL CHAPERONE YADV-RELATED"/>
    <property type="match status" value="1"/>
</dbReference>
<dbReference type="InterPro" id="IPR016148">
    <property type="entry name" value="Pili_assmbl_chaperone_C"/>
</dbReference>
<evidence type="ECO:0000256" key="9">
    <source>
        <dbReference type="SAM" id="SignalP"/>
    </source>
</evidence>
<accession>A0A3M5UHA5</accession>
<dbReference type="InterPro" id="IPR001829">
    <property type="entry name" value="Pili_assmbl_chaperone_bac"/>
</dbReference>
<dbReference type="PROSITE" id="PS00635">
    <property type="entry name" value="PILI_CHAPERONE"/>
    <property type="match status" value="1"/>
</dbReference>
<feature type="signal peptide" evidence="9">
    <location>
        <begin position="1"/>
        <end position="24"/>
    </location>
</feature>
<evidence type="ECO:0000259" key="11">
    <source>
        <dbReference type="Pfam" id="PF02753"/>
    </source>
</evidence>
<evidence type="ECO:0000259" key="10">
    <source>
        <dbReference type="Pfam" id="PF00345"/>
    </source>
</evidence>
<dbReference type="Proteomes" id="UP000280395">
    <property type="component" value="Unassembled WGS sequence"/>
</dbReference>
<keyword evidence="5" id="KW-0574">Periplasm</keyword>
<sequence length="246" mass="26740">MKRYFFSYAWSLSLLVCLGGPAKADVVITGTRVVYPASARDVSIKLTNRGTKPALVQAWVDTGNASQLPEKSDAPFVLTPPVSRVDPSKGQTLRLMFTGTELPQDKESLFWLNVLEVPPATTGEAAENEIQLAFRSRIKIFYRPINLPGLSIEAAEQLRWRLVPAASGWALECSNPTPYYISLVSAGVTVADKVHSSKEGGMVSPGGQANFPLADLTSKPGEDVQVDYTAINDYGGVETHKKKLEQ</sequence>
<evidence type="ECO:0000256" key="3">
    <source>
        <dbReference type="ARBA" id="ARBA00022558"/>
    </source>
</evidence>
<comment type="subcellular location">
    <subcellularLocation>
        <location evidence="1 8">Periplasm</location>
    </subcellularLocation>
</comment>
<dbReference type="SUPFAM" id="SSF49354">
    <property type="entry name" value="PapD-like"/>
    <property type="match status" value="1"/>
</dbReference>
<reference evidence="12 13" key="1">
    <citation type="submission" date="2018-08" db="EMBL/GenBank/DDBJ databases">
        <title>Recombination of ecologically and evolutionarily significant loci maintains genetic cohesion in the Pseudomonas syringae species complex.</title>
        <authorList>
            <person name="Dillon M."/>
            <person name="Thakur S."/>
            <person name="Almeida R.N.D."/>
            <person name="Weir B.S."/>
            <person name="Guttman D.S."/>
        </authorList>
    </citation>
    <scope>NUCLEOTIDE SEQUENCE [LARGE SCALE GENOMIC DNA]</scope>
    <source>
        <strain evidence="12 13">ICMP 14479</strain>
    </source>
</reference>
<organism evidence="12 13">
    <name type="scientific">Pseudomonas syringae pv. avii</name>
    <dbReference type="NCBI Taxonomy" id="663959"/>
    <lineage>
        <taxon>Bacteria</taxon>
        <taxon>Pseudomonadati</taxon>
        <taxon>Pseudomonadota</taxon>
        <taxon>Gammaproteobacteria</taxon>
        <taxon>Pseudomonadales</taxon>
        <taxon>Pseudomonadaceae</taxon>
        <taxon>Pseudomonas</taxon>
        <taxon>Pseudomonas syringae</taxon>
    </lineage>
</organism>
<dbReference type="InterPro" id="IPR050643">
    <property type="entry name" value="Periplasmic_pilus_chap"/>
</dbReference>
<dbReference type="InterPro" id="IPR018046">
    <property type="entry name" value="Pili_assmbl_chaperone_CS"/>
</dbReference>
<keyword evidence="4 9" id="KW-0732">Signal</keyword>
<protein>
    <recommendedName>
        <fullName evidence="14">Chaperone protein EcpD</fullName>
    </recommendedName>
</protein>
<comment type="caution">
    <text evidence="12">The sequence shown here is derived from an EMBL/GenBank/DDBJ whole genome shotgun (WGS) entry which is preliminary data.</text>
</comment>
<evidence type="ECO:0000313" key="13">
    <source>
        <dbReference type="Proteomes" id="UP000280395"/>
    </source>
</evidence>